<keyword evidence="3" id="KW-1185">Reference proteome</keyword>
<sequence>MSPTHLQIPPSAVFIYSPRSLDDAALKAPLSPTSSIKAVFVRSRPTSTAYSDDDLYNGMGMGHLATSPFSSEDESGNSSPATDTDTILDTTDPWTRRQAQSDARSLAPSTFTISSRLRIVRRDMDRDVDAATIHGQPPAQEKEKEKPVVTKGGDSGTTDNKSRRRTWPSYKAIRKTVSSILHRKDAPPTRAAAPAPADFDAPTERIKPSSASLFSRRRGRARGCSTTDASKEHRPVMVIGPPRALGRPLDIDALAYRAQLRRSRSFSGFTNVLVAIHDNDNDDDEEEELDEATAEARELVAGIGRSWAFEDVQVQDERECGTARFLFERSVE</sequence>
<evidence type="ECO:0000313" key="3">
    <source>
        <dbReference type="Proteomes" id="UP000565441"/>
    </source>
</evidence>
<gene>
    <name evidence="2" type="ORF">D9615_006816</name>
</gene>
<feature type="compositionally biased region" description="Polar residues" evidence="1">
    <location>
        <begin position="97"/>
        <end position="107"/>
    </location>
</feature>
<dbReference type="OrthoDB" id="3059808at2759"/>
<dbReference type="AlphaFoldDB" id="A0A8H5H7H6"/>
<feature type="compositionally biased region" description="Low complexity" evidence="1">
    <location>
        <begin position="82"/>
        <end position="93"/>
    </location>
</feature>
<name>A0A8H5H7H6_9AGAR</name>
<feature type="region of interest" description="Disordered" evidence="1">
    <location>
        <begin position="185"/>
        <end position="204"/>
    </location>
</feature>
<organism evidence="2 3">
    <name type="scientific">Tricholomella constricta</name>
    <dbReference type="NCBI Taxonomy" id="117010"/>
    <lineage>
        <taxon>Eukaryota</taxon>
        <taxon>Fungi</taxon>
        <taxon>Dikarya</taxon>
        <taxon>Basidiomycota</taxon>
        <taxon>Agaricomycotina</taxon>
        <taxon>Agaricomycetes</taxon>
        <taxon>Agaricomycetidae</taxon>
        <taxon>Agaricales</taxon>
        <taxon>Tricholomatineae</taxon>
        <taxon>Lyophyllaceae</taxon>
        <taxon>Tricholomella</taxon>
    </lineage>
</organism>
<evidence type="ECO:0000313" key="2">
    <source>
        <dbReference type="EMBL" id="KAF5377820.1"/>
    </source>
</evidence>
<feature type="compositionally biased region" description="Low complexity" evidence="1">
    <location>
        <begin position="188"/>
        <end position="200"/>
    </location>
</feature>
<reference evidence="2 3" key="1">
    <citation type="journal article" date="2020" name="ISME J.">
        <title>Uncovering the hidden diversity of litter-decomposition mechanisms in mushroom-forming fungi.</title>
        <authorList>
            <person name="Floudas D."/>
            <person name="Bentzer J."/>
            <person name="Ahren D."/>
            <person name="Johansson T."/>
            <person name="Persson P."/>
            <person name="Tunlid A."/>
        </authorList>
    </citation>
    <scope>NUCLEOTIDE SEQUENCE [LARGE SCALE GENOMIC DNA]</scope>
    <source>
        <strain evidence="2 3">CBS 661.87</strain>
    </source>
</reference>
<accession>A0A8H5H7H6</accession>
<dbReference type="Proteomes" id="UP000565441">
    <property type="component" value="Unassembled WGS sequence"/>
</dbReference>
<protein>
    <submittedName>
        <fullName evidence="2">Uncharacterized protein</fullName>
    </submittedName>
</protein>
<proteinExistence type="predicted"/>
<feature type="region of interest" description="Disordered" evidence="1">
    <location>
        <begin position="63"/>
        <end position="107"/>
    </location>
</feature>
<feature type="region of interest" description="Disordered" evidence="1">
    <location>
        <begin position="132"/>
        <end position="166"/>
    </location>
</feature>
<dbReference type="EMBL" id="JAACJP010000022">
    <property type="protein sequence ID" value="KAF5377820.1"/>
    <property type="molecule type" value="Genomic_DNA"/>
</dbReference>
<comment type="caution">
    <text evidence="2">The sequence shown here is derived from an EMBL/GenBank/DDBJ whole genome shotgun (WGS) entry which is preliminary data.</text>
</comment>
<evidence type="ECO:0000256" key="1">
    <source>
        <dbReference type="SAM" id="MobiDB-lite"/>
    </source>
</evidence>